<accession>A0A834BI49</accession>
<evidence type="ECO:0000256" key="1">
    <source>
        <dbReference type="SAM" id="MobiDB-lite"/>
    </source>
</evidence>
<feature type="region of interest" description="Disordered" evidence="1">
    <location>
        <begin position="66"/>
        <end position="147"/>
    </location>
</feature>
<comment type="caution">
    <text evidence="2">The sequence shown here is derived from an EMBL/GenBank/DDBJ whole genome shotgun (WGS) entry which is preliminary data.</text>
</comment>
<dbReference type="Proteomes" id="UP000664940">
    <property type="component" value="Unassembled WGS sequence"/>
</dbReference>
<sequence>MWAEAVTPEAQMWVELSRVQQKGRVGGRVRVLLWLWISPRSGRTALGCSGAGGRWVQVGCQEDWPRRPGAVTSSGARRSSCAAVGRRGWEGRGSTSEGGSRPGAGLPTEHTPGPEGCTRDPHTHSRSTRFRPHELSANKEGAAQLRL</sequence>
<protein>
    <submittedName>
        <fullName evidence="2">Uncharacterized protein</fullName>
    </submittedName>
</protein>
<proteinExistence type="predicted"/>
<name>A0A834BI49_9CHIR</name>
<evidence type="ECO:0000313" key="3">
    <source>
        <dbReference type="Proteomes" id="UP000664940"/>
    </source>
</evidence>
<organism evidence="2 3">
    <name type="scientific">Phyllostomus discolor</name>
    <name type="common">pale spear-nosed bat</name>
    <dbReference type="NCBI Taxonomy" id="89673"/>
    <lineage>
        <taxon>Eukaryota</taxon>
        <taxon>Metazoa</taxon>
        <taxon>Chordata</taxon>
        <taxon>Craniata</taxon>
        <taxon>Vertebrata</taxon>
        <taxon>Euteleostomi</taxon>
        <taxon>Mammalia</taxon>
        <taxon>Eutheria</taxon>
        <taxon>Laurasiatheria</taxon>
        <taxon>Chiroptera</taxon>
        <taxon>Yangochiroptera</taxon>
        <taxon>Phyllostomidae</taxon>
        <taxon>Phyllostominae</taxon>
        <taxon>Phyllostomus</taxon>
    </lineage>
</organism>
<evidence type="ECO:0000313" key="2">
    <source>
        <dbReference type="EMBL" id="KAF6130772.1"/>
    </source>
</evidence>
<reference evidence="2 3" key="1">
    <citation type="journal article" date="2020" name="Nature">
        <title>Six reference-quality genomes reveal evolution of bat adaptations.</title>
        <authorList>
            <person name="Jebb D."/>
            <person name="Huang Z."/>
            <person name="Pippel M."/>
            <person name="Hughes G.M."/>
            <person name="Lavrichenko K."/>
            <person name="Devanna P."/>
            <person name="Winkler S."/>
            <person name="Jermiin L.S."/>
            <person name="Skirmuntt E.C."/>
            <person name="Katzourakis A."/>
            <person name="Burkitt-Gray L."/>
            <person name="Ray D.A."/>
            <person name="Sullivan K.A.M."/>
            <person name="Roscito J.G."/>
            <person name="Kirilenko B.M."/>
            <person name="Davalos L.M."/>
            <person name="Corthals A.P."/>
            <person name="Power M.L."/>
            <person name="Jones G."/>
            <person name="Ransome R.D."/>
            <person name="Dechmann D.K.N."/>
            <person name="Locatelli A.G."/>
            <person name="Puechmaille S.J."/>
            <person name="Fedrigo O."/>
            <person name="Jarvis E.D."/>
            <person name="Hiller M."/>
            <person name="Vernes S.C."/>
            <person name="Myers E.W."/>
            <person name="Teeling E.C."/>
        </authorList>
    </citation>
    <scope>NUCLEOTIDE SEQUENCE [LARGE SCALE GENOMIC DNA]</scope>
    <source>
        <strain evidence="2">Bat1K_MPI-CBG_1</strain>
    </source>
</reference>
<dbReference type="AlphaFoldDB" id="A0A834BI49"/>
<gene>
    <name evidence="2" type="ORF">HJG60_007750</name>
</gene>
<dbReference type="EMBL" id="JABVXQ010000001">
    <property type="protein sequence ID" value="KAF6130772.1"/>
    <property type="molecule type" value="Genomic_DNA"/>
</dbReference>